<dbReference type="HOGENOM" id="CLU_031603_4_1_1"/>
<evidence type="ECO:0000256" key="4">
    <source>
        <dbReference type="ARBA" id="ARBA00012706"/>
    </source>
</evidence>
<keyword evidence="7 11" id="KW-0378">Hydrolase</keyword>
<accession>S7QMF2</accession>
<evidence type="ECO:0000256" key="3">
    <source>
        <dbReference type="ARBA" id="ARBA00005641"/>
    </source>
</evidence>
<reference evidence="11 12" key="1">
    <citation type="journal article" date="2012" name="Science">
        <title>The Paleozoic origin of enzymatic lignin decomposition reconstructed from 31 fungal genomes.</title>
        <authorList>
            <person name="Floudas D."/>
            <person name="Binder M."/>
            <person name="Riley R."/>
            <person name="Barry K."/>
            <person name="Blanchette R.A."/>
            <person name="Henrissat B."/>
            <person name="Martinez A.T."/>
            <person name="Otillar R."/>
            <person name="Spatafora J.W."/>
            <person name="Yadav J.S."/>
            <person name="Aerts A."/>
            <person name="Benoit I."/>
            <person name="Boyd A."/>
            <person name="Carlson A."/>
            <person name="Copeland A."/>
            <person name="Coutinho P.M."/>
            <person name="de Vries R.P."/>
            <person name="Ferreira P."/>
            <person name="Findley K."/>
            <person name="Foster B."/>
            <person name="Gaskell J."/>
            <person name="Glotzer D."/>
            <person name="Gorecki P."/>
            <person name="Heitman J."/>
            <person name="Hesse C."/>
            <person name="Hori C."/>
            <person name="Igarashi K."/>
            <person name="Jurgens J.A."/>
            <person name="Kallen N."/>
            <person name="Kersten P."/>
            <person name="Kohler A."/>
            <person name="Kuees U."/>
            <person name="Kumar T.K.A."/>
            <person name="Kuo A."/>
            <person name="LaButti K."/>
            <person name="Larrondo L.F."/>
            <person name="Lindquist E."/>
            <person name="Ling A."/>
            <person name="Lombard V."/>
            <person name="Lucas S."/>
            <person name="Lundell T."/>
            <person name="Martin R."/>
            <person name="McLaughlin D.J."/>
            <person name="Morgenstern I."/>
            <person name="Morin E."/>
            <person name="Murat C."/>
            <person name="Nagy L.G."/>
            <person name="Nolan M."/>
            <person name="Ohm R.A."/>
            <person name="Patyshakuliyeva A."/>
            <person name="Rokas A."/>
            <person name="Ruiz-Duenas F.J."/>
            <person name="Sabat G."/>
            <person name="Salamov A."/>
            <person name="Samejima M."/>
            <person name="Schmutz J."/>
            <person name="Slot J.C."/>
            <person name="St John F."/>
            <person name="Stenlid J."/>
            <person name="Sun H."/>
            <person name="Sun S."/>
            <person name="Syed K."/>
            <person name="Tsang A."/>
            <person name="Wiebenga A."/>
            <person name="Young D."/>
            <person name="Pisabarro A."/>
            <person name="Eastwood D.C."/>
            <person name="Martin F."/>
            <person name="Cullen D."/>
            <person name="Grigoriev I.V."/>
            <person name="Hibbett D.S."/>
        </authorList>
    </citation>
    <scope>NUCLEOTIDE SEQUENCE [LARGE SCALE GENOMIC DNA]</scope>
    <source>
        <strain evidence="11 12">ATCC 11539</strain>
    </source>
</reference>
<keyword evidence="6 9" id="KW-0732">Signal</keyword>
<dbReference type="InterPro" id="IPR001547">
    <property type="entry name" value="Glyco_hydro_5"/>
</dbReference>
<comment type="similarity">
    <text evidence="3">Belongs to the glycosyl hydrolase 5 (cellulase A) family.</text>
</comment>
<keyword evidence="12" id="KW-1185">Reference proteome</keyword>
<dbReference type="KEGG" id="gtr:GLOTRDRAFT_135369"/>
<evidence type="ECO:0000256" key="5">
    <source>
        <dbReference type="ARBA" id="ARBA00022525"/>
    </source>
</evidence>
<keyword evidence="8" id="KW-0326">Glycosidase</keyword>
<organism evidence="11 12">
    <name type="scientific">Gloeophyllum trabeum (strain ATCC 11539 / FP-39264 / Madison 617)</name>
    <name type="common">Brown rot fungus</name>
    <dbReference type="NCBI Taxonomy" id="670483"/>
    <lineage>
        <taxon>Eukaryota</taxon>
        <taxon>Fungi</taxon>
        <taxon>Dikarya</taxon>
        <taxon>Basidiomycota</taxon>
        <taxon>Agaricomycotina</taxon>
        <taxon>Agaricomycetes</taxon>
        <taxon>Gloeophyllales</taxon>
        <taxon>Gloeophyllaceae</taxon>
        <taxon>Gloeophyllum</taxon>
    </lineage>
</organism>
<dbReference type="Proteomes" id="UP000030669">
    <property type="component" value="Unassembled WGS sequence"/>
</dbReference>
<evidence type="ECO:0000313" key="12">
    <source>
        <dbReference type="Proteomes" id="UP000030669"/>
    </source>
</evidence>
<dbReference type="PANTHER" id="PTHR31451:SF39">
    <property type="entry name" value="MANNAN ENDO-1,4-BETA-MANNOSIDASE 1"/>
    <property type="match status" value="1"/>
</dbReference>
<sequence length="421" mass="46943">MRSVLAVSLFGLAGLTFASPLQSHSERSEVPSGFVTTNGTSFQLDGEPFAFVGTNSFWLPLLTSEDDVHMTLETMAAAGVEVVRTWGFNAINASELEFATSTNLTYYQVWNSSGWTLNEGPQGLQRLDYVVSAAAMHDIRLIITFTNNWVGYGGADLYVNWLAGAGATHDTFFTDPTIISSYQQYVQTIVNRYKDSPTVFAWELMNEARCTSDLLASSAACHPGSGTLGLWYQQQSDYVRSLDPYHMITTGGEGEFYWAQPDEYWYNGTLVSDYNFNGEAGEDFEWTLGLPNIDFGVYHMYPQTWYPELDYPGSNFSVEEWGLDWIEAHALTAQMVGKPIVIEEFGATGLDNKTAIYPAWVQRTLDTNHAGIMWWQWGQLNLTEDGGNQAFKYTDAIVNGASPNDGFTVYTNQTSVFDVFT</sequence>
<dbReference type="InterPro" id="IPR045053">
    <property type="entry name" value="MAN-like"/>
</dbReference>
<evidence type="ECO:0000313" key="11">
    <source>
        <dbReference type="EMBL" id="EPQ60741.1"/>
    </source>
</evidence>
<dbReference type="eggNOG" id="ENOG502QS4Q">
    <property type="taxonomic scope" value="Eukaryota"/>
</dbReference>
<dbReference type="EC" id="3.2.1.78" evidence="4"/>
<dbReference type="GO" id="GO:0046355">
    <property type="term" value="P:mannan catabolic process"/>
    <property type="evidence" value="ECO:0007669"/>
    <property type="project" value="UniProtKB-ARBA"/>
</dbReference>
<dbReference type="STRING" id="670483.S7QMF2"/>
<feature type="domain" description="Glycoside hydrolase family 5" evidence="10">
    <location>
        <begin position="33"/>
        <end position="348"/>
    </location>
</feature>
<evidence type="ECO:0000259" key="10">
    <source>
        <dbReference type="Pfam" id="PF26410"/>
    </source>
</evidence>
<feature type="chain" id="PRO_5004556461" description="mannan endo-1,4-beta-mannosidase" evidence="9">
    <location>
        <begin position="19"/>
        <end position="421"/>
    </location>
</feature>
<dbReference type="InterPro" id="IPR017853">
    <property type="entry name" value="GH"/>
</dbReference>
<keyword evidence="5" id="KW-0964">Secreted</keyword>
<protein>
    <recommendedName>
        <fullName evidence="4">mannan endo-1,4-beta-mannosidase</fullName>
        <ecNumber evidence="4">3.2.1.78</ecNumber>
    </recommendedName>
</protein>
<comment type="subcellular location">
    <subcellularLocation>
        <location evidence="2">Secreted</location>
    </subcellularLocation>
</comment>
<evidence type="ECO:0000256" key="9">
    <source>
        <dbReference type="SAM" id="SignalP"/>
    </source>
</evidence>
<dbReference type="OMA" id="GEGHFFW"/>
<dbReference type="AlphaFoldDB" id="S7QMF2"/>
<dbReference type="SUPFAM" id="SSF51445">
    <property type="entry name" value="(Trans)glycosidases"/>
    <property type="match status" value="1"/>
</dbReference>
<dbReference type="EMBL" id="KB469296">
    <property type="protein sequence ID" value="EPQ60741.1"/>
    <property type="molecule type" value="Genomic_DNA"/>
</dbReference>
<dbReference type="OrthoDB" id="406631at2759"/>
<comment type="catalytic activity">
    <reaction evidence="1">
        <text>Random hydrolysis of (1-&gt;4)-beta-D-mannosidic linkages in mannans, galactomannans and glucomannans.</text>
        <dbReference type="EC" id="3.2.1.78"/>
    </reaction>
</comment>
<dbReference type="RefSeq" id="XP_007861076.1">
    <property type="nucleotide sequence ID" value="XM_007862885.1"/>
</dbReference>
<proteinExistence type="inferred from homology"/>
<evidence type="ECO:0000256" key="1">
    <source>
        <dbReference type="ARBA" id="ARBA00001678"/>
    </source>
</evidence>
<dbReference type="GO" id="GO:0005576">
    <property type="term" value="C:extracellular region"/>
    <property type="evidence" value="ECO:0007669"/>
    <property type="project" value="UniProtKB-SubCell"/>
</dbReference>
<evidence type="ECO:0000256" key="7">
    <source>
        <dbReference type="ARBA" id="ARBA00022801"/>
    </source>
</evidence>
<dbReference type="GO" id="GO:0016985">
    <property type="term" value="F:mannan endo-1,4-beta-mannosidase activity"/>
    <property type="evidence" value="ECO:0007669"/>
    <property type="project" value="UniProtKB-EC"/>
</dbReference>
<dbReference type="GeneID" id="19303307"/>
<evidence type="ECO:0000256" key="6">
    <source>
        <dbReference type="ARBA" id="ARBA00022729"/>
    </source>
</evidence>
<dbReference type="Gene3D" id="3.20.20.80">
    <property type="entry name" value="Glycosidases"/>
    <property type="match status" value="1"/>
</dbReference>
<name>S7QMF2_GLOTA</name>
<dbReference type="PANTHER" id="PTHR31451">
    <property type="match status" value="1"/>
</dbReference>
<feature type="signal peptide" evidence="9">
    <location>
        <begin position="1"/>
        <end position="18"/>
    </location>
</feature>
<evidence type="ECO:0000256" key="8">
    <source>
        <dbReference type="ARBA" id="ARBA00023295"/>
    </source>
</evidence>
<dbReference type="Pfam" id="PF26410">
    <property type="entry name" value="GH5_mannosidase"/>
    <property type="match status" value="1"/>
</dbReference>
<evidence type="ECO:0000256" key="2">
    <source>
        <dbReference type="ARBA" id="ARBA00004613"/>
    </source>
</evidence>
<gene>
    <name evidence="11" type="ORF">GLOTRDRAFT_135369</name>
</gene>